<dbReference type="AlphaFoldDB" id="A0A6M3XVJ8"/>
<reference evidence="1" key="1">
    <citation type="submission" date="2020-03" db="EMBL/GenBank/DDBJ databases">
        <title>The deep terrestrial virosphere.</title>
        <authorList>
            <person name="Holmfeldt K."/>
            <person name="Nilsson E."/>
            <person name="Simone D."/>
            <person name="Lopez-Fernandez M."/>
            <person name="Wu X."/>
            <person name="de Brujin I."/>
            <person name="Lundin D."/>
            <person name="Andersson A."/>
            <person name="Bertilsson S."/>
            <person name="Dopson M."/>
        </authorList>
    </citation>
    <scope>NUCLEOTIDE SEQUENCE</scope>
    <source>
        <strain evidence="1">TM448B02870</strain>
    </source>
</reference>
<gene>
    <name evidence="1" type="ORF">TM448B02870_0007</name>
</gene>
<proteinExistence type="predicted"/>
<protein>
    <submittedName>
        <fullName evidence="1">Uncharacterized protein</fullName>
    </submittedName>
</protein>
<dbReference type="EMBL" id="MT144968">
    <property type="protein sequence ID" value="QJI02005.1"/>
    <property type="molecule type" value="Genomic_DNA"/>
</dbReference>
<sequence>MNVVRLPIRHEPHGGKMHVWRLGTGEGFEVIHESSSGESYGTLKHFGEHERDPAIAYALAAAPGYAPCSIGRIDQ</sequence>
<accession>A0A6M3XVJ8</accession>
<name>A0A6M3XVJ8_9ZZZZ</name>
<organism evidence="1">
    <name type="scientific">viral metagenome</name>
    <dbReference type="NCBI Taxonomy" id="1070528"/>
    <lineage>
        <taxon>unclassified sequences</taxon>
        <taxon>metagenomes</taxon>
        <taxon>organismal metagenomes</taxon>
    </lineage>
</organism>
<evidence type="ECO:0000313" key="1">
    <source>
        <dbReference type="EMBL" id="QJI02005.1"/>
    </source>
</evidence>